<gene>
    <name evidence="1" type="ORF">Pfra01_001303000</name>
</gene>
<dbReference type="AlphaFoldDB" id="A0A9W6XM80"/>
<protein>
    <submittedName>
        <fullName evidence="1">Unnamed protein product</fullName>
    </submittedName>
</protein>
<dbReference type="Proteomes" id="UP001165121">
    <property type="component" value="Unassembled WGS sequence"/>
</dbReference>
<evidence type="ECO:0000313" key="1">
    <source>
        <dbReference type="EMBL" id="GMF41323.1"/>
    </source>
</evidence>
<organism evidence="1 2">
    <name type="scientific">Phytophthora fragariaefolia</name>
    <dbReference type="NCBI Taxonomy" id="1490495"/>
    <lineage>
        <taxon>Eukaryota</taxon>
        <taxon>Sar</taxon>
        <taxon>Stramenopiles</taxon>
        <taxon>Oomycota</taxon>
        <taxon>Peronosporomycetes</taxon>
        <taxon>Peronosporales</taxon>
        <taxon>Peronosporaceae</taxon>
        <taxon>Phytophthora</taxon>
    </lineage>
</organism>
<sequence length="168" mass="18315">MMSYLYKNASSSSDYQDAALLCLLWYLFGRASDLSLGRKQNLSVDAAEVFFVRFICTKMSEEQGLSLFPDADFTTCPLHAIVTALITQTTPFVALIDNLPEIPVETAVTLTPATPLVEVLNNPDEFTALAPIAAPKPVAGTPKPIASVPTVYSHMNRLLERVAPQLEL</sequence>
<dbReference type="EMBL" id="BSXT01001328">
    <property type="protein sequence ID" value="GMF41323.1"/>
    <property type="molecule type" value="Genomic_DNA"/>
</dbReference>
<accession>A0A9W6XM80</accession>
<dbReference type="OrthoDB" id="124762at2759"/>
<keyword evidence="2" id="KW-1185">Reference proteome</keyword>
<proteinExistence type="predicted"/>
<name>A0A9W6XM80_9STRA</name>
<evidence type="ECO:0000313" key="2">
    <source>
        <dbReference type="Proteomes" id="UP001165121"/>
    </source>
</evidence>
<comment type="caution">
    <text evidence="1">The sequence shown here is derived from an EMBL/GenBank/DDBJ whole genome shotgun (WGS) entry which is preliminary data.</text>
</comment>
<reference evidence="1" key="1">
    <citation type="submission" date="2023-04" db="EMBL/GenBank/DDBJ databases">
        <title>Phytophthora fragariaefolia NBRC 109709.</title>
        <authorList>
            <person name="Ichikawa N."/>
            <person name="Sato H."/>
            <person name="Tonouchi N."/>
        </authorList>
    </citation>
    <scope>NUCLEOTIDE SEQUENCE</scope>
    <source>
        <strain evidence="1">NBRC 109709</strain>
    </source>
</reference>